<proteinExistence type="predicted"/>
<organism evidence="1 2">
    <name type="scientific">Immersiella caudata</name>
    <dbReference type="NCBI Taxonomy" id="314043"/>
    <lineage>
        <taxon>Eukaryota</taxon>
        <taxon>Fungi</taxon>
        <taxon>Dikarya</taxon>
        <taxon>Ascomycota</taxon>
        <taxon>Pezizomycotina</taxon>
        <taxon>Sordariomycetes</taxon>
        <taxon>Sordariomycetidae</taxon>
        <taxon>Sordariales</taxon>
        <taxon>Lasiosphaeriaceae</taxon>
        <taxon>Immersiella</taxon>
    </lineage>
</organism>
<protein>
    <submittedName>
        <fullName evidence="1">Uncharacterized protein</fullName>
    </submittedName>
</protein>
<accession>A0AA39WJK2</accession>
<reference evidence="1" key="1">
    <citation type="submission" date="2023-06" db="EMBL/GenBank/DDBJ databases">
        <title>Genome-scale phylogeny and comparative genomics of the fungal order Sordariales.</title>
        <authorList>
            <consortium name="Lawrence Berkeley National Laboratory"/>
            <person name="Hensen N."/>
            <person name="Bonometti L."/>
            <person name="Westerberg I."/>
            <person name="Brannstrom I.O."/>
            <person name="Guillou S."/>
            <person name="Cros-Aarteil S."/>
            <person name="Calhoun S."/>
            <person name="Haridas S."/>
            <person name="Kuo A."/>
            <person name="Mondo S."/>
            <person name="Pangilinan J."/>
            <person name="Riley R."/>
            <person name="Labutti K."/>
            <person name="Andreopoulos B."/>
            <person name="Lipzen A."/>
            <person name="Chen C."/>
            <person name="Yanf M."/>
            <person name="Daum C."/>
            <person name="Ng V."/>
            <person name="Clum A."/>
            <person name="Steindorff A."/>
            <person name="Ohm R."/>
            <person name="Martin F."/>
            <person name="Silar P."/>
            <person name="Natvig D."/>
            <person name="Lalanne C."/>
            <person name="Gautier V."/>
            <person name="Ament-Velasquez S.L."/>
            <person name="Kruys A."/>
            <person name="Hutchinson M.I."/>
            <person name="Powell A.J."/>
            <person name="Barry K."/>
            <person name="Miller A.N."/>
            <person name="Grigoriev I.V."/>
            <person name="Debuchy R."/>
            <person name="Gladieux P."/>
            <person name="Thoren M.H."/>
            <person name="Johannesson H."/>
        </authorList>
    </citation>
    <scope>NUCLEOTIDE SEQUENCE</scope>
    <source>
        <strain evidence="1">CBS 606.72</strain>
    </source>
</reference>
<comment type="caution">
    <text evidence="1">The sequence shown here is derived from an EMBL/GenBank/DDBJ whole genome shotgun (WGS) entry which is preliminary data.</text>
</comment>
<sequence>MKLLNYMEQGTIRLFWISGTNPSVSLMAQRNMACHANSPPLSYFEALAKLGAVASSQKCRHVVVESLSLKQAIGGIAAYHHASPRYRERVAQQFSTFRVRPGMVAVGDDLGQMLLPEGDPITLGHVLPLAAAGYVGVSVHRLVRIAIVSTGNGFLSQASQVSPERDINGPYLTVAATSLGFEADFLGTAADPAAPLRHLCNPQCGAGMRKKHELVPAWLGNPR</sequence>
<keyword evidence="2" id="KW-1185">Reference proteome</keyword>
<dbReference type="InterPro" id="IPR036425">
    <property type="entry name" value="MoaB/Mog-like_dom_sf"/>
</dbReference>
<evidence type="ECO:0000313" key="1">
    <source>
        <dbReference type="EMBL" id="KAK0616585.1"/>
    </source>
</evidence>
<dbReference type="AlphaFoldDB" id="A0AA39WJK2"/>
<dbReference type="Proteomes" id="UP001175000">
    <property type="component" value="Unassembled WGS sequence"/>
</dbReference>
<name>A0AA39WJK2_9PEZI</name>
<dbReference type="EMBL" id="JAULSU010000005">
    <property type="protein sequence ID" value="KAK0616585.1"/>
    <property type="molecule type" value="Genomic_DNA"/>
</dbReference>
<gene>
    <name evidence="1" type="ORF">B0T14DRAFT_568174</name>
</gene>
<dbReference type="Gene3D" id="3.40.980.10">
    <property type="entry name" value="MoaB/Mog-like domain"/>
    <property type="match status" value="1"/>
</dbReference>
<evidence type="ECO:0000313" key="2">
    <source>
        <dbReference type="Proteomes" id="UP001175000"/>
    </source>
</evidence>